<dbReference type="SMART" id="SM00220">
    <property type="entry name" value="S_TKc"/>
    <property type="match status" value="1"/>
</dbReference>
<evidence type="ECO:0000256" key="3">
    <source>
        <dbReference type="ARBA" id="ARBA00022527"/>
    </source>
</evidence>
<organism evidence="13 14">
    <name type="scientific">Petrolisthes cinctipes</name>
    <name type="common">Flat porcelain crab</name>
    <dbReference type="NCBI Taxonomy" id="88211"/>
    <lineage>
        <taxon>Eukaryota</taxon>
        <taxon>Metazoa</taxon>
        <taxon>Ecdysozoa</taxon>
        <taxon>Arthropoda</taxon>
        <taxon>Crustacea</taxon>
        <taxon>Multicrustacea</taxon>
        <taxon>Malacostraca</taxon>
        <taxon>Eumalacostraca</taxon>
        <taxon>Eucarida</taxon>
        <taxon>Decapoda</taxon>
        <taxon>Pleocyemata</taxon>
        <taxon>Anomura</taxon>
        <taxon>Galatheoidea</taxon>
        <taxon>Porcellanidae</taxon>
        <taxon>Petrolisthes</taxon>
    </lineage>
</organism>
<proteinExistence type="inferred from homology"/>
<dbReference type="InterPro" id="IPR000488">
    <property type="entry name" value="Death_dom"/>
</dbReference>
<evidence type="ECO:0000256" key="4">
    <source>
        <dbReference type="ARBA" id="ARBA00022679"/>
    </source>
</evidence>
<dbReference type="GO" id="GO:0007165">
    <property type="term" value="P:signal transduction"/>
    <property type="evidence" value="ECO:0007669"/>
    <property type="project" value="InterPro"/>
</dbReference>
<evidence type="ECO:0000313" key="14">
    <source>
        <dbReference type="Proteomes" id="UP001286313"/>
    </source>
</evidence>
<keyword evidence="4" id="KW-0808">Transferase</keyword>
<keyword evidence="3" id="KW-0723">Serine/threonine-protein kinase</keyword>
<dbReference type="PROSITE" id="PS00108">
    <property type="entry name" value="PROTEIN_KINASE_ST"/>
    <property type="match status" value="1"/>
</dbReference>
<dbReference type="Pfam" id="PF07714">
    <property type="entry name" value="PK_Tyr_Ser-Thr"/>
    <property type="match status" value="1"/>
</dbReference>
<sequence length="1100" mass="119029">MSRNHDRPRQVKYVYDLPYTEREKLCKILDINNCWEKLGGKYMDFTVTELNAIRLVEKCGESPTNRLLQLWGQQNHTLMQLFNCLWKMEHFQALRALQPCIDEKYHTLFLNDERNITEPIRVKRPGGIIVKNPGLGESDRQDLVHPNPYGTPPYLSYRMDIPHNMPNQYSTPPHPKPNTTVNHGIVINQHTVSPSFSKAMHPTPGNSHLQDGGASLEGAYALSPTHIPASHHGAHNFNQGSPYPPSYTASPKVPAALLYSSQSVITTQQGATVASGMQHSVSGAAGVMTGTVGMKQGIAGTGGMKYSVAGGMDQNMTGTGGMKHSMTGLGGMNQTVAGTGGMKQGMAGPGDLRASVTGIGDVRHTVSSSQYPQPTSPLVQEPSRKINNYEDIGGNGFVSCEDNTGAGYNTTEKERYDPSQDYMNRLKEKEAKEAARQAEEAGLNHSTNPVSLTLTQSSAPNNFHHPAPASPPTPSPQPTSDMYPKNAAAAAAPPSRKVSSSSCSSSTDGGPGGCSSSVPVIPYKELEEATNSWNQHNLLGRGGFGAVFKGIWKNTEVAVKRIEPHGNASHDDTRLHISQSLEELKLLQSYRHDNILQVYGYSMDHEQYPCLVYQFMPNGSVEDRLQGRKIEALGVSGVSGWSSSCGSWSQQGLTWIQRYRVAWGTAKALQFLHTVKDKPLIHGDVKSANILLDQNYEPKLGDFGLAREGKSQSTSIKVSRVHGTKPYLPDDYLRHKKLSVKVDTYSYGVVLFELCTGLRAYDEKRKGGTKLLRDLVEETAEAETLRDSSLGGRPDDGIFHFLYKLGKKCVHTLSTKRPDMKAVFEELGKFAMLLEGRAQARRISQGDSSSGCSTPHHLQVCYDTAGSIHGHSPTPSPSLQPPSFPNFHPSSPSAISPLPPSPSPVSPAHSPAPPSHFPHPAPHFTPQYPGRPTLQFCPHPTSHYPPGAVLRQGGQISPGAHYPPRFMPHLQVSLAGHDPPTYSETMSQGPGVVAGMMAGAGAVGRPGMMPRMRLPAVGSALVPDFATLNMNDTSYSSESSNYVDSDSSLAASTTHNIGVRQDPPQSSPGNMMPLLTALGTKDDDASIVLPTAASKTFTLK</sequence>
<dbReference type="GO" id="GO:0009893">
    <property type="term" value="P:positive regulation of metabolic process"/>
    <property type="evidence" value="ECO:0007669"/>
    <property type="project" value="UniProtKB-ARBA"/>
</dbReference>
<dbReference type="GO" id="GO:0005886">
    <property type="term" value="C:plasma membrane"/>
    <property type="evidence" value="ECO:0007669"/>
    <property type="project" value="TreeGrafter"/>
</dbReference>
<evidence type="ECO:0000256" key="2">
    <source>
        <dbReference type="ARBA" id="ARBA00012513"/>
    </source>
</evidence>
<dbReference type="SUPFAM" id="SSF47986">
    <property type="entry name" value="DEATH domain"/>
    <property type="match status" value="1"/>
</dbReference>
<dbReference type="PROSITE" id="PS50011">
    <property type="entry name" value="PROTEIN_KINASE_DOM"/>
    <property type="match status" value="1"/>
</dbReference>
<dbReference type="Gene3D" id="1.10.533.10">
    <property type="entry name" value="Death Domain, Fas"/>
    <property type="match status" value="1"/>
</dbReference>
<dbReference type="SUPFAM" id="SSF56112">
    <property type="entry name" value="Protein kinase-like (PK-like)"/>
    <property type="match status" value="1"/>
</dbReference>
<feature type="compositionally biased region" description="Basic and acidic residues" evidence="11">
    <location>
        <begin position="411"/>
        <end position="439"/>
    </location>
</feature>
<feature type="compositionally biased region" description="Polar residues" evidence="11">
    <location>
        <begin position="444"/>
        <end position="461"/>
    </location>
</feature>
<reference evidence="13" key="1">
    <citation type="submission" date="2023-10" db="EMBL/GenBank/DDBJ databases">
        <title>Genome assemblies of two species of porcelain crab, Petrolisthes cinctipes and Petrolisthes manimaculis (Anomura: Porcellanidae).</title>
        <authorList>
            <person name="Angst P."/>
        </authorList>
    </citation>
    <scope>NUCLEOTIDE SEQUENCE</scope>
    <source>
        <strain evidence="13">PB745_01</strain>
        <tissue evidence="13">Gill</tissue>
    </source>
</reference>
<evidence type="ECO:0000256" key="9">
    <source>
        <dbReference type="ARBA" id="ARBA00048679"/>
    </source>
</evidence>
<feature type="compositionally biased region" description="Low complexity" evidence="11">
    <location>
        <begin position="487"/>
        <end position="516"/>
    </location>
</feature>
<comment type="caution">
    <text evidence="13">The sequence shown here is derived from an EMBL/GenBank/DDBJ whole genome shotgun (WGS) entry which is preliminary data.</text>
</comment>
<gene>
    <name evidence="13" type="ORF">Pcinc_019096</name>
</gene>
<dbReference type="AlphaFoldDB" id="A0AAE1KKW2"/>
<evidence type="ECO:0000256" key="10">
    <source>
        <dbReference type="PROSITE-ProRule" id="PRU10141"/>
    </source>
</evidence>
<dbReference type="InterPro" id="IPR037924">
    <property type="entry name" value="Pelle_death"/>
</dbReference>
<dbReference type="GO" id="GO:0004674">
    <property type="term" value="F:protein serine/threonine kinase activity"/>
    <property type="evidence" value="ECO:0007669"/>
    <property type="project" value="UniProtKB-KW"/>
</dbReference>
<feature type="compositionally biased region" description="Pro residues" evidence="11">
    <location>
        <begin position="874"/>
        <end position="884"/>
    </location>
</feature>
<dbReference type="InterPro" id="IPR011009">
    <property type="entry name" value="Kinase-like_dom_sf"/>
</dbReference>
<dbReference type="Gene3D" id="3.30.200.20">
    <property type="entry name" value="Phosphorylase Kinase, domain 1"/>
    <property type="match status" value="1"/>
</dbReference>
<feature type="binding site" evidence="10">
    <location>
        <position position="560"/>
    </location>
    <ligand>
        <name>ATP</name>
        <dbReference type="ChEBI" id="CHEBI:30616"/>
    </ligand>
</feature>
<evidence type="ECO:0000256" key="8">
    <source>
        <dbReference type="ARBA" id="ARBA00047899"/>
    </source>
</evidence>
<keyword evidence="5 10" id="KW-0547">Nucleotide-binding</keyword>
<dbReference type="GO" id="GO:0005524">
    <property type="term" value="F:ATP binding"/>
    <property type="evidence" value="ECO:0007669"/>
    <property type="project" value="UniProtKB-UniRule"/>
</dbReference>
<feature type="region of interest" description="Disordered" evidence="11">
    <location>
        <begin position="865"/>
        <end position="932"/>
    </location>
</feature>
<feature type="compositionally biased region" description="Pro residues" evidence="11">
    <location>
        <begin position="897"/>
        <end position="923"/>
    </location>
</feature>
<evidence type="ECO:0000313" key="13">
    <source>
        <dbReference type="EMBL" id="KAK3876084.1"/>
    </source>
</evidence>
<dbReference type="PANTHER" id="PTHR27001:SF939">
    <property type="entry name" value="INTERLEUKIN 1 RECEPTOR ASSOCIATED KINASE 1"/>
    <property type="match status" value="1"/>
</dbReference>
<dbReference type="GO" id="GO:0045087">
    <property type="term" value="P:innate immune response"/>
    <property type="evidence" value="ECO:0007669"/>
    <property type="project" value="UniProtKB-ARBA"/>
</dbReference>
<protein>
    <recommendedName>
        <fullName evidence="2">non-specific serine/threonine protein kinase</fullName>
        <ecNumber evidence="2">2.7.11.1</ecNumber>
    </recommendedName>
</protein>
<comment type="catalytic activity">
    <reaction evidence="9">
        <text>L-seryl-[protein] + ATP = O-phospho-L-seryl-[protein] + ADP + H(+)</text>
        <dbReference type="Rhea" id="RHEA:17989"/>
        <dbReference type="Rhea" id="RHEA-COMP:9863"/>
        <dbReference type="Rhea" id="RHEA-COMP:11604"/>
        <dbReference type="ChEBI" id="CHEBI:15378"/>
        <dbReference type="ChEBI" id="CHEBI:29999"/>
        <dbReference type="ChEBI" id="CHEBI:30616"/>
        <dbReference type="ChEBI" id="CHEBI:83421"/>
        <dbReference type="ChEBI" id="CHEBI:456216"/>
        <dbReference type="EC" id="2.7.11.1"/>
    </reaction>
</comment>
<dbReference type="InterPro" id="IPR000719">
    <property type="entry name" value="Prot_kinase_dom"/>
</dbReference>
<keyword evidence="6" id="KW-0418">Kinase</keyword>
<dbReference type="EMBL" id="JAWQEG010001874">
    <property type="protein sequence ID" value="KAK3876084.1"/>
    <property type="molecule type" value="Genomic_DNA"/>
</dbReference>
<comment type="similarity">
    <text evidence="1">Belongs to the protein kinase superfamily. TKL Ser/Thr protein kinase family. Pelle subfamily.</text>
</comment>
<dbReference type="GO" id="GO:1902533">
    <property type="term" value="P:positive regulation of intracellular signal transduction"/>
    <property type="evidence" value="ECO:0007669"/>
    <property type="project" value="UniProtKB-ARBA"/>
</dbReference>
<feature type="region of interest" description="Disordered" evidence="11">
    <location>
        <begin position="397"/>
        <end position="516"/>
    </location>
</feature>
<dbReference type="InterPro" id="IPR001245">
    <property type="entry name" value="Ser-Thr/Tyr_kinase_cat_dom"/>
</dbReference>
<comment type="catalytic activity">
    <reaction evidence="8">
        <text>L-threonyl-[protein] + ATP = O-phospho-L-threonyl-[protein] + ADP + H(+)</text>
        <dbReference type="Rhea" id="RHEA:46608"/>
        <dbReference type="Rhea" id="RHEA-COMP:11060"/>
        <dbReference type="Rhea" id="RHEA-COMP:11605"/>
        <dbReference type="ChEBI" id="CHEBI:15378"/>
        <dbReference type="ChEBI" id="CHEBI:30013"/>
        <dbReference type="ChEBI" id="CHEBI:30616"/>
        <dbReference type="ChEBI" id="CHEBI:61977"/>
        <dbReference type="ChEBI" id="CHEBI:456216"/>
        <dbReference type="EC" id="2.7.11.1"/>
    </reaction>
</comment>
<name>A0AAE1KKW2_PETCI</name>
<keyword evidence="7 10" id="KW-0067">ATP-binding</keyword>
<dbReference type="InterPro" id="IPR017441">
    <property type="entry name" value="Protein_kinase_ATP_BS"/>
</dbReference>
<dbReference type="FunFam" id="1.10.510.10:FF:000754">
    <property type="entry name" value="Interleukin-1 receptor-associated kinase"/>
    <property type="match status" value="1"/>
</dbReference>
<dbReference type="PANTHER" id="PTHR27001">
    <property type="entry name" value="OS01G0253100 PROTEIN"/>
    <property type="match status" value="1"/>
</dbReference>
<dbReference type="EC" id="2.7.11.1" evidence="2"/>
<dbReference type="PROSITE" id="PS00107">
    <property type="entry name" value="PROTEIN_KINASE_ATP"/>
    <property type="match status" value="1"/>
</dbReference>
<dbReference type="Gene3D" id="1.10.510.10">
    <property type="entry name" value="Transferase(Phosphotransferase) domain 1"/>
    <property type="match status" value="1"/>
</dbReference>
<evidence type="ECO:0000256" key="11">
    <source>
        <dbReference type="SAM" id="MobiDB-lite"/>
    </source>
</evidence>
<evidence type="ECO:0000256" key="5">
    <source>
        <dbReference type="ARBA" id="ARBA00022741"/>
    </source>
</evidence>
<feature type="domain" description="Protein kinase" evidence="12">
    <location>
        <begin position="533"/>
        <end position="831"/>
    </location>
</feature>
<dbReference type="InterPro" id="IPR008271">
    <property type="entry name" value="Ser/Thr_kinase_AS"/>
</dbReference>
<keyword evidence="14" id="KW-1185">Reference proteome</keyword>
<evidence type="ECO:0000256" key="6">
    <source>
        <dbReference type="ARBA" id="ARBA00022777"/>
    </source>
</evidence>
<evidence type="ECO:0000256" key="7">
    <source>
        <dbReference type="ARBA" id="ARBA00022840"/>
    </source>
</evidence>
<feature type="compositionally biased region" description="Low complexity" evidence="11">
    <location>
        <begin position="885"/>
        <end position="896"/>
    </location>
</feature>
<dbReference type="Proteomes" id="UP001286313">
    <property type="component" value="Unassembled WGS sequence"/>
</dbReference>
<dbReference type="GO" id="GO:0031349">
    <property type="term" value="P:positive regulation of defense response"/>
    <property type="evidence" value="ECO:0007669"/>
    <property type="project" value="UniProtKB-ARBA"/>
</dbReference>
<dbReference type="Pfam" id="PF00531">
    <property type="entry name" value="Death"/>
    <property type="match status" value="1"/>
</dbReference>
<accession>A0AAE1KKW2</accession>
<evidence type="ECO:0000256" key="1">
    <source>
        <dbReference type="ARBA" id="ARBA00008718"/>
    </source>
</evidence>
<dbReference type="InterPro" id="IPR011029">
    <property type="entry name" value="DEATH-like_dom_sf"/>
</dbReference>
<feature type="compositionally biased region" description="Pro residues" evidence="11">
    <location>
        <begin position="468"/>
        <end position="477"/>
    </location>
</feature>
<evidence type="ECO:0000259" key="12">
    <source>
        <dbReference type="PROSITE" id="PS50011"/>
    </source>
</evidence>
<dbReference type="CDD" id="cd08307">
    <property type="entry name" value="Death_Pelle"/>
    <property type="match status" value="1"/>
</dbReference>